<accession>A0AAV9R387</accession>
<dbReference type="Pfam" id="PF17921">
    <property type="entry name" value="Integrase_H2C2"/>
    <property type="match status" value="1"/>
</dbReference>
<name>A0AAV9R387_9TELE</name>
<dbReference type="EMBL" id="JAHHUM010002368">
    <property type="protein sequence ID" value="KAK5604169.1"/>
    <property type="molecule type" value="Genomic_DNA"/>
</dbReference>
<comment type="caution">
    <text evidence="3">The sequence shown here is derived from an EMBL/GenBank/DDBJ whole genome shotgun (WGS) entry which is preliminary data.</text>
</comment>
<dbReference type="AlphaFoldDB" id="A0AAV9R387"/>
<organism evidence="3 4">
    <name type="scientific">Crenichthys baileyi</name>
    <name type="common">White River springfish</name>
    <dbReference type="NCBI Taxonomy" id="28760"/>
    <lineage>
        <taxon>Eukaryota</taxon>
        <taxon>Metazoa</taxon>
        <taxon>Chordata</taxon>
        <taxon>Craniata</taxon>
        <taxon>Vertebrata</taxon>
        <taxon>Euteleostomi</taxon>
        <taxon>Actinopterygii</taxon>
        <taxon>Neopterygii</taxon>
        <taxon>Teleostei</taxon>
        <taxon>Neoteleostei</taxon>
        <taxon>Acanthomorphata</taxon>
        <taxon>Ovalentaria</taxon>
        <taxon>Atherinomorphae</taxon>
        <taxon>Cyprinodontiformes</taxon>
        <taxon>Goodeidae</taxon>
        <taxon>Crenichthys</taxon>
    </lineage>
</organism>
<keyword evidence="4" id="KW-1185">Reference proteome</keyword>
<feature type="region of interest" description="Disordered" evidence="1">
    <location>
        <begin position="87"/>
        <end position="129"/>
    </location>
</feature>
<dbReference type="GO" id="GO:0003676">
    <property type="term" value="F:nucleic acid binding"/>
    <property type="evidence" value="ECO:0007669"/>
    <property type="project" value="InterPro"/>
</dbReference>
<proteinExistence type="predicted"/>
<dbReference type="InterPro" id="IPR036397">
    <property type="entry name" value="RNaseH_sf"/>
</dbReference>
<feature type="domain" description="Integrase zinc-binding" evidence="2">
    <location>
        <begin position="200"/>
        <end position="246"/>
    </location>
</feature>
<dbReference type="Gene3D" id="1.10.340.70">
    <property type="match status" value="1"/>
</dbReference>
<protein>
    <recommendedName>
        <fullName evidence="2">Integrase zinc-binding domain-containing protein</fullName>
    </recommendedName>
</protein>
<evidence type="ECO:0000256" key="1">
    <source>
        <dbReference type="SAM" id="MobiDB-lite"/>
    </source>
</evidence>
<dbReference type="InterPro" id="IPR041588">
    <property type="entry name" value="Integrase_H2C2"/>
</dbReference>
<evidence type="ECO:0000313" key="4">
    <source>
        <dbReference type="Proteomes" id="UP001311232"/>
    </source>
</evidence>
<evidence type="ECO:0000259" key="2">
    <source>
        <dbReference type="Pfam" id="PF17921"/>
    </source>
</evidence>
<reference evidence="3 4" key="1">
    <citation type="submission" date="2021-06" db="EMBL/GenBank/DDBJ databases">
        <authorList>
            <person name="Palmer J.M."/>
        </authorList>
    </citation>
    <scope>NUCLEOTIDE SEQUENCE [LARGE SCALE GENOMIC DNA]</scope>
    <source>
        <strain evidence="3 4">MEX-2019</strain>
        <tissue evidence="3">Muscle</tissue>
    </source>
</reference>
<dbReference type="Proteomes" id="UP001311232">
    <property type="component" value="Unassembled WGS sequence"/>
</dbReference>
<evidence type="ECO:0000313" key="3">
    <source>
        <dbReference type="EMBL" id="KAK5604169.1"/>
    </source>
</evidence>
<dbReference type="Gene3D" id="3.30.420.10">
    <property type="entry name" value="Ribonuclease H-like superfamily/Ribonuclease H"/>
    <property type="match status" value="1"/>
</dbReference>
<sequence length="246" mass="27588">MKVDYKVVWASSGLDTTPHHRTKPLPNGAEKKPHSFISHLPVWKEDGMKNARNKEVKHSELFLACDHLTTEQAMVVYLKKGKGHSRILGPDKDGNNETHAVCSVTRRQTRERCEDPQSSGETLHLGRKPNDTDLATMQDQDPDLHTIRELVGLSAEASPLATSETKELQTLRRNPSHLKLEKGLLVYTQNGRGTPRWVFPTDHRGVMVADTHDSPVGGDRGIKATLHTLQQVAYWPSMAHDTQVYI</sequence>
<gene>
    <name evidence="3" type="ORF">CRENBAI_022221</name>
</gene>